<dbReference type="GeneID" id="11534400"/>
<dbReference type="GO" id="GO:0006364">
    <property type="term" value="P:rRNA processing"/>
    <property type="evidence" value="ECO:0007669"/>
    <property type="project" value="EnsemblFungi"/>
</dbReference>
<dbReference type="PANTHER" id="PTHR22997:SF0">
    <property type="entry name" value="PIH1 DOMAIN-CONTAINING PROTEIN 1"/>
    <property type="match status" value="1"/>
</dbReference>
<dbReference type="HOGENOM" id="CLU_072113_0_0_1"/>
<feature type="domain" description="Pih1 Ascomycota CS" evidence="3">
    <location>
        <begin position="258"/>
        <end position="346"/>
    </location>
</feature>
<evidence type="ECO:0000313" key="5">
    <source>
        <dbReference type="Proteomes" id="UP000005666"/>
    </source>
</evidence>
<proteinExistence type="inferred from homology"/>
<dbReference type="Pfam" id="PF08190">
    <property type="entry name" value="PIH1"/>
    <property type="match status" value="1"/>
</dbReference>
<evidence type="ECO:0000256" key="1">
    <source>
        <dbReference type="ARBA" id="ARBA00008511"/>
    </source>
</evidence>
<evidence type="ECO:0000259" key="2">
    <source>
        <dbReference type="Pfam" id="PF08190"/>
    </source>
</evidence>
<dbReference type="GO" id="GO:0000492">
    <property type="term" value="P:box C/D snoRNP assembly"/>
    <property type="evidence" value="ECO:0007669"/>
    <property type="project" value="EnsemblFungi"/>
</dbReference>
<dbReference type="AlphaFoldDB" id="G8BSK7"/>
<dbReference type="Pfam" id="PF18482">
    <property type="entry name" value="Pih1_fungal_CS"/>
    <property type="match status" value="1"/>
</dbReference>
<sequence length="346" mass="39915">MSFLLKEVNESNRKDVVLLKPTPAFVIKSKVIGYNQQVVRTIKLESNVKIFINLCYDDQVPQPDVPFNPNIVYPLIMNNKWEIPIVTSSIRSDVDKKGNNCYVCDCCINTECIDWIVKDLQLREILIEWCLESCEIRESLEISRDHIAFPKLKLKGDSIPSIEILNDELTTDVDKKISDALKPELFSDPSSFFKMKRSLIDDVDDQVMGDTDGELPPLFPRAEIETMSKPLIQELTELDLDKNIKRNNNTQVVERKEVTFDVTMRKTKATDVYKLKIEVVSNINSSLDVDLNYSEINNELIVLNTNLIDFKPKEVKIPLPDIFSKENVSNMKVFFIKSERKMIIYI</sequence>
<dbReference type="GO" id="GO:1990904">
    <property type="term" value="C:ribonucleoprotein complex"/>
    <property type="evidence" value="ECO:0007669"/>
    <property type="project" value="TreeGrafter"/>
</dbReference>
<name>G8BSK7_TETPH</name>
<reference evidence="4 5" key="1">
    <citation type="journal article" date="2011" name="Proc. Natl. Acad. Sci. U.S.A.">
        <title>Evolutionary erosion of yeast sex chromosomes by mating-type switching accidents.</title>
        <authorList>
            <person name="Gordon J.L."/>
            <person name="Armisen D."/>
            <person name="Proux-Wera E."/>
            <person name="Oheigeartaigh S.S."/>
            <person name="Byrne K.P."/>
            <person name="Wolfe K.H."/>
        </authorList>
    </citation>
    <scope>NUCLEOTIDE SEQUENCE [LARGE SCALE GENOMIC DNA]</scope>
    <source>
        <strain evidence="5">ATCC 24235 / CBS 4417 / NBRC 1672 / NRRL Y-8282 / UCD 70-5</strain>
    </source>
</reference>
<dbReference type="OMA" id="EWCLESC"/>
<dbReference type="GO" id="GO:0006457">
    <property type="term" value="P:protein folding"/>
    <property type="evidence" value="ECO:0007669"/>
    <property type="project" value="EnsemblFungi"/>
</dbReference>
<gene>
    <name evidence="4" type="primary">TPHA0D01890</name>
    <name evidence="4" type="ordered locus">TPHA_0D01890</name>
</gene>
<evidence type="ECO:0000313" key="4">
    <source>
        <dbReference type="EMBL" id="CCE62828.1"/>
    </source>
</evidence>
<dbReference type="OrthoDB" id="5135119at2759"/>
<organism evidence="4 5">
    <name type="scientific">Tetrapisispora phaffii (strain ATCC 24235 / CBS 4417 / NBRC 1672 / NRRL Y-8282 / UCD 70-5)</name>
    <name type="common">Yeast</name>
    <name type="synonym">Fabospora phaffii</name>
    <dbReference type="NCBI Taxonomy" id="1071381"/>
    <lineage>
        <taxon>Eukaryota</taxon>
        <taxon>Fungi</taxon>
        <taxon>Dikarya</taxon>
        <taxon>Ascomycota</taxon>
        <taxon>Saccharomycotina</taxon>
        <taxon>Saccharomycetes</taxon>
        <taxon>Saccharomycetales</taxon>
        <taxon>Saccharomycetaceae</taxon>
        <taxon>Tetrapisispora</taxon>
    </lineage>
</organism>
<dbReference type="STRING" id="1071381.G8BSK7"/>
<dbReference type="GO" id="GO:0005737">
    <property type="term" value="C:cytoplasm"/>
    <property type="evidence" value="ECO:0007669"/>
    <property type="project" value="TreeGrafter"/>
</dbReference>
<dbReference type="EMBL" id="HE612859">
    <property type="protein sequence ID" value="CCE62828.1"/>
    <property type="molecule type" value="Genomic_DNA"/>
</dbReference>
<dbReference type="Proteomes" id="UP000005666">
    <property type="component" value="Chromosome 4"/>
</dbReference>
<dbReference type="Gene3D" id="2.60.40.4160">
    <property type="match status" value="1"/>
</dbReference>
<dbReference type="RefSeq" id="XP_003685262.1">
    <property type="nucleotide sequence ID" value="XM_003685214.1"/>
</dbReference>
<dbReference type="InterPro" id="IPR041441">
    <property type="entry name" value="Pih1_CS_Ascomycota"/>
</dbReference>
<dbReference type="InterPro" id="IPR050734">
    <property type="entry name" value="PIH1/Kintoun_subfamily"/>
</dbReference>
<dbReference type="InterPro" id="IPR012981">
    <property type="entry name" value="PIH1_N"/>
</dbReference>
<protein>
    <recommendedName>
        <fullName evidence="6">PIH1 N-terminal domain-containing protein</fullName>
    </recommendedName>
</protein>
<evidence type="ECO:0008006" key="6">
    <source>
        <dbReference type="Google" id="ProtNLM"/>
    </source>
</evidence>
<dbReference type="KEGG" id="tpf:TPHA_0D01890"/>
<evidence type="ECO:0000259" key="3">
    <source>
        <dbReference type="Pfam" id="PF18482"/>
    </source>
</evidence>
<comment type="similarity">
    <text evidence="1">Belongs to the PIH1 family.</text>
</comment>
<dbReference type="GO" id="GO:0097255">
    <property type="term" value="C:R2TP complex"/>
    <property type="evidence" value="ECO:0007669"/>
    <property type="project" value="EnsemblFungi"/>
</dbReference>
<dbReference type="PANTHER" id="PTHR22997">
    <property type="entry name" value="PIH1 DOMAIN-CONTAINING PROTEIN 1"/>
    <property type="match status" value="1"/>
</dbReference>
<keyword evidence="5" id="KW-1185">Reference proteome</keyword>
<dbReference type="eggNOG" id="KOG4356">
    <property type="taxonomic scope" value="Eukaryota"/>
</dbReference>
<accession>G8BSK7</accession>
<feature type="domain" description="PIH1 N-terminal" evidence="2">
    <location>
        <begin position="6"/>
        <end position="158"/>
    </location>
</feature>